<dbReference type="Proteomes" id="UP001439008">
    <property type="component" value="Unassembled WGS sequence"/>
</dbReference>
<dbReference type="EMBL" id="JBDODL010001129">
    <property type="protein sequence ID" value="MES1921179.1"/>
    <property type="molecule type" value="Genomic_DNA"/>
</dbReference>
<accession>A0ABV2ANY9</accession>
<protein>
    <submittedName>
        <fullName evidence="1">Uncharacterized protein</fullName>
    </submittedName>
</protein>
<evidence type="ECO:0000313" key="2">
    <source>
        <dbReference type="Proteomes" id="UP001439008"/>
    </source>
</evidence>
<comment type="caution">
    <text evidence="1">The sequence shown here is derived from an EMBL/GenBank/DDBJ whole genome shotgun (WGS) entry which is preliminary data.</text>
</comment>
<organism evidence="1 2">
    <name type="scientific">Bonamia ostreae</name>
    <dbReference type="NCBI Taxonomy" id="126728"/>
    <lineage>
        <taxon>Eukaryota</taxon>
        <taxon>Sar</taxon>
        <taxon>Rhizaria</taxon>
        <taxon>Endomyxa</taxon>
        <taxon>Ascetosporea</taxon>
        <taxon>Haplosporida</taxon>
        <taxon>Bonamia</taxon>
    </lineage>
</organism>
<name>A0ABV2ANY9_9EUKA</name>
<sequence length="177" mass="20789">MAKISKNNLENTVLLVRTALPLKQHFPERVKWFAASICSLKMDLWVIIDDSQFESSTEKAKKALGDGIRNVRCATVNKNDFFRIYKKQNFGCCPDNPLYCYHAEAVNVWYSKYVESSEHFKQKYRYFWFWEDDLAFSGDVSKFFEFYADSEADLIAINYETCDVINFLSNLDFRGKI</sequence>
<reference evidence="1 2" key="1">
    <citation type="journal article" date="2024" name="BMC Biol.">
        <title>Comparative genomics of Ascetosporea gives new insight into the evolutionary basis for animal parasitism in Rhizaria.</title>
        <authorList>
            <person name="Hiltunen Thoren M."/>
            <person name="Onut-Brannstrom I."/>
            <person name="Alfjorden A."/>
            <person name="Peckova H."/>
            <person name="Swords F."/>
            <person name="Hooper C."/>
            <person name="Holzer A.S."/>
            <person name="Bass D."/>
            <person name="Burki F."/>
        </authorList>
    </citation>
    <scope>NUCLEOTIDE SEQUENCE [LARGE SCALE GENOMIC DNA]</scope>
    <source>
        <strain evidence="1">20-A016</strain>
    </source>
</reference>
<gene>
    <name evidence="1" type="ORF">MHBO_002748</name>
</gene>
<keyword evidence="2" id="KW-1185">Reference proteome</keyword>
<evidence type="ECO:0000313" key="1">
    <source>
        <dbReference type="EMBL" id="MES1921179.1"/>
    </source>
</evidence>
<proteinExistence type="predicted"/>